<sequence>MIIFILTWFDIKNSRDGTGKKVMALFVEGLCLLRRWAGS</sequence>
<comment type="caution">
    <text evidence="1">The sequence shown here is derived from an EMBL/GenBank/DDBJ whole genome shotgun (WGS) entry which is preliminary data.</text>
</comment>
<reference evidence="1 2" key="1">
    <citation type="submission" date="2020-08" db="EMBL/GenBank/DDBJ databases">
        <title>Genomic Encyclopedia of Type Strains, Phase IV (KMG-IV): sequencing the most valuable type-strain genomes for metagenomic binning, comparative biology and taxonomic classification.</title>
        <authorList>
            <person name="Goeker M."/>
        </authorList>
    </citation>
    <scope>NUCLEOTIDE SEQUENCE [LARGE SCALE GENOMIC DNA]</scope>
    <source>
        <strain evidence="1 2">DSM 105721</strain>
    </source>
</reference>
<evidence type="ECO:0000313" key="2">
    <source>
        <dbReference type="Proteomes" id="UP000546007"/>
    </source>
</evidence>
<organism evidence="1 2">
    <name type="scientific">Butyricimonas faecihominis</name>
    <dbReference type="NCBI Taxonomy" id="1472416"/>
    <lineage>
        <taxon>Bacteria</taxon>
        <taxon>Pseudomonadati</taxon>
        <taxon>Bacteroidota</taxon>
        <taxon>Bacteroidia</taxon>
        <taxon>Bacteroidales</taxon>
        <taxon>Odoribacteraceae</taxon>
        <taxon>Butyricimonas</taxon>
    </lineage>
</organism>
<accession>A0A7W6MZE0</accession>
<protein>
    <submittedName>
        <fullName evidence="1">Uncharacterized protein</fullName>
    </submittedName>
</protein>
<dbReference type="Proteomes" id="UP000546007">
    <property type="component" value="Unassembled WGS sequence"/>
</dbReference>
<keyword evidence="2" id="KW-1185">Reference proteome</keyword>
<evidence type="ECO:0000313" key="1">
    <source>
        <dbReference type="EMBL" id="MBB4026795.1"/>
    </source>
</evidence>
<name>A0A7W6MZE0_9BACT</name>
<dbReference type="EMBL" id="JACIES010000006">
    <property type="protein sequence ID" value="MBB4026795.1"/>
    <property type="molecule type" value="Genomic_DNA"/>
</dbReference>
<gene>
    <name evidence="1" type="ORF">GGR14_002596</name>
</gene>
<proteinExistence type="predicted"/>
<dbReference type="AlphaFoldDB" id="A0A7W6MZE0"/>